<dbReference type="GO" id="GO:0005634">
    <property type="term" value="C:nucleus"/>
    <property type="evidence" value="ECO:0007669"/>
    <property type="project" value="TreeGrafter"/>
</dbReference>
<dbReference type="GO" id="GO:0000463">
    <property type="term" value="P:maturation of LSU-rRNA from tricistronic rRNA transcript (SSU-rRNA, 5.8S rRNA, LSU-rRNA)"/>
    <property type="evidence" value="ECO:0007669"/>
    <property type="project" value="TreeGrafter"/>
</dbReference>
<keyword evidence="4" id="KW-0479">Metal-binding</keyword>
<dbReference type="HOGENOM" id="CLU_025524_0_0_1"/>
<comment type="caution">
    <text evidence="16">The sequence shown here is derived from an EMBL/GenBank/DDBJ whole genome shotgun (WGS) entry which is preliminary data.</text>
</comment>
<comment type="similarity">
    <text evidence="9">Belongs to the BCD1 family.</text>
</comment>
<dbReference type="Pfam" id="PF04438">
    <property type="entry name" value="zf-HIT"/>
    <property type="match status" value="1"/>
</dbReference>
<keyword evidence="5 13" id="KW-0863">Zinc-finger</keyword>
<evidence type="ECO:0000256" key="13">
    <source>
        <dbReference type="PROSITE-ProRule" id="PRU00453"/>
    </source>
</evidence>
<evidence type="ECO:0000256" key="7">
    <source>
        <dbReference type="ARBA" id="ARBA00022843"/>
    </source>
</evidence>
<dbReference type="Gene3D" id="3.30.60.190">
    <property type="match status" value="1"/>
</dbReference>
<dbReference type="Proteomes" id="UP000009328">
    <property type="component" value="Unassembled WGS sequence"/>
</dbReference>
<dbReference type="PANTHER" id="PTHR13483:SF3">
    <property type="entry name" value="BOX C_D SNORNA PROTEIN 1"/>
    <property type="match status" value="1"/>
</dbReference>
<dbReference type="InParanoid" id="K0KS02"/>
<keyword evidence="6" id="KW-0862">Zinc</keyword>
<dbReference type="CDD" id="cd23023">
    <property type="entry name" value="zf-HIT_BCD1"/>
    <property type="match status" value="1"/>
</dbReference>
<evidence type="ECO:0000256" key="5">
    <source>
        <dbReference type="ARBA" id="ARBA00022771"/>
    </source>
</evidence>
<keyword evidence="7" id="KW-0832">Ubl conjugation</keyword>
<evidence type="ECO:0000256" key="14">
    <source>
        <dbReference type="SAM" id="MobiDB-lite"/>
    </source>
</evidence>
<dbReference type="FunFam" id="3.30.60.190:FF:000001">
    <property type="entry name" value="box C/D snoRNA protein 1"/>
    <property type="match status" value="1"/>
</dbReference>
<dbReference type="GO" id="GO:0008270">
    <property type="term" value="F:zinc ion binding"/>
    <property type="evidence" value="ECO:0007669"/>
    <property type="project" value="UniProtKB-UniRule"/>
</dbReference>
<feature type="compositionally biased region" description="Basic and acidic residues" evidence="14">
    <location>
        <begin position="303"/>
        <end position="330"/>
    </location>
</feature>
<reference evidence="16 17" key="1">
    <citation type="journal article" date="2012" name="Eukaryot. Cell">
        <title>Draft genome sequence of Wickerhamomyces ciferrii NRRL Y-1031 F-60-10.</title>
        <authorList>
            <person name="Schneider J."/>
            <person name="Andrea H."/>
            <person name="Blom J."/>
            <person name="Jaenicke S."/>
            <person name="Ruckert C."/>
            <person name="Schorsch C."/>
            <person name="Szczepanowski R."/>
            <person name="Farwick M."/>
            <person name="Goesmann A."/>
            <person name="Puhler A."/>
            <person name="Schaffer S."/>
            <person name="Tauch A."/>
            <person name="Kohler T."/>
            <person name="Brinkrolf K."/>
        </authorList>
    </citation>
    <scope>NUCLEOTIDE SEQUENCE [LARGE SCALE GENOMIC DNA]</scope>
    <source>
        <strain evidence="17">ATCC 14091 / BCRC 22168 / CBS 111 / JCM 3599 / NBRC 0793 / NRRL Y-1031 F-60-10</strain>
    </source>
</reference>
<dbReference type="InterPro" id="IPR007529">
    <property type="entry name" value="Znf_HIT"/>
</dbReference>
<evidence type="ECO:0000256" key="8">
    <source>
        <dbReference type="ARBA" id="ARBA00049598"/>
    </source>
</evidence>
<evidence type="ECO:0000256" key="12">
    <source>
        <dbReference type="ARBA" id="ARBA00077531"/>
    </source>
</evidence>
<organism evidence="16 17">
    <name type="scientific">Wickerhamomyces ciferrii (strain ATCC 14091 / BCRC 22168 / CBS 111 / JCM 3599 / NBRC 0793 / NRRL Y-1031 F-60-10)</name>
    <name type="common">Yeast</name>
    <name type="synonym">Pichia ciferrii</name>
    <dbReference type="NCBI Taxonomy" id="1206466"/>
    <lineage>
        <taxon>Eukaryota</taxon>
        <taxon>Fungi</taxon>
        <taxon>Dikarya</taxon>
        <taxon>Ascomycota</taxon>
        <taxon>Saccharomycotina</taxon>
        <taxon>Saccharomycetes</taxon>
        <taxon>Phaffomycetales</taxon>
        <taxon>Wickerhamomycetaceae</taxon>
        <taxon>Wickerhamomyces</taxon>
    </lineage>
</organism>
<comment type="function">
    <text evidence="8">Required for box C/D snoRNAs accumulation involved in snoRNA processing, snoRNA transport to the nucleolus and ribosome biogenesis.</text>
</comment>
<proteinExistence type="inferred from homology"/>
<feature type="domain" description="HIT-type" evidence="15">
    <location>
        <begin position="8"/>
        <end position="42"/>
    </location>
</feature>
<evidence type="ECO:0000259" key="15">
    <source>
        <dbReference type="PROSITE" id="PS51083"/>
    </source>
</evidence>
<evidence type="ECO:0000256" key="4">
    <source>
        <dbReference type="ARBA" id="ARBA00022723"/>
    </source>
</evidence>
<dbReference type="SUPFAM" id="SSF144232">
    <property type="entry name" value="HIT/MYND zinc finger-like"/>
    <property type="match status" value="1"/>
</dbReference>
<keyword evidence="17" id="KW-1185">Reference proteome</keyword>
<dbReference type="GO" id="GO:0000492">
    <property type="term" value="P:box C/D snoRNP assembly"/>
    <property type="evidence" value="ECO:0007669"/>
    <property type="project" value="TreeGrafter"/>
</dbReference>
<evidence type="ECO:0000256" key="9">
    <source>
        <dbReference type="ARBA" id="ARBA00049654"/>
    </source>
</evidence>
<dbReference type="FunCoup" id="K0KS02">
    <property type="interactions" value="120"/>
</dbReference>
<accession>K0KS02</accession>
<name>K0KS02_WICCF</name>
<evidence type="ECO:0000256" key="2">
    <source>
        <dbReference type="ARBA" id="ARBA00022517"/>
    </source>
</evidence>
<keyword evidence="2" id="KW-0690">Ribosome biogenesis</keyword>
<gene>
    <name evidence="16" type="ORF">BN7_3686</name>
</gene>
<dbReference type="AlphaFoldDB" id="K0KS02"/>
<dbReference type="PANTHER" id="PTHR13483">
    <property type="entry name" value="BOX C_D SNORNA PROTEIN 1-RELATED"/>
    <property type="match status" value="1"/>
</dbReference>
<dbReference type="PROSITE" id="PS51083">
    <property type="entry name" value="ZF_HIT"/>
    <property type="match status" value="1"/>
</dbReference>
<evidence type="ECO:0000313" key="17">
    <source>
        <dbReference type="Proteomes" id="UP000009328"/>
    </source>
</evidence>
<dbReference type="InterPro" id="IPR051639">
    <property type="entry name" value="BCD1"/>
</dbReference>
<dbReference type="GO" id="GO:0070761">
    <property type="term" value="C:pre-snoRNP complex"/>
    <property type="evidence" value="ECO:0007669"/>
    <property type="project" value="TreeGrafter"/>
</dbReference>
<protein>
    <recommendedName>
        <fullName evidence="11">Box C/D snoRNA protein 1</fullName>
    </recommendedName>
    <alternativeName>
        <fullName evidence="12">Zinc finger HIT domain-containing protein 6</fullName>
    </alternativeName>
</protein>
<evidence type="ECO:0000256" key="6">
    <source>
        <dbReference type="ARBA" id="ARBA00022833"/>
    </source>
</evidence>
<evidence type="ECO:0000256" key="10">
    <source>
        <dbReference type="ARBA" id="ARBA00061949"/>
    </source>
</evidence>
<keyword evidence="1" id="KW-1017">Isopeptide bond</keyword>
<comment type="subunit">
    <text evidence="10">Interacts with FBL, SNU13, NOP58, NUFIP1, RUVBL1, RUVBL2 and TAF9. Interacts (via HIT-type zinc finger) with the RUVBL1/RUVBL2 complex in the presence of ADP.</text>
</comment>
<dbReference type="STRING" id="1206466.K0KS02"/>
<dbReference type="GO" id="GO:0048254">
    <property type="term" value="P:snoRNA localization"/>
    <property type="evidence" value="ECO:0007669"/>
    <property type="project" value="TreeGrafter"/>
</dbReference>
<feature type="compositionally biased region" description="Acidic residues" evidence="14">
    <location>
        <begin position="255"/>
        <end position="290"/>
    </location>
</feature>
<dbReference type="InterPro" id="IPR057721">
    <property type="entry name" value="BCD1_alpha/beta"/>
</dbReference>
<evidence type="ECO:0000256" key="3">
    <source>
        <dbReference type="ARBA" id="ARBA00022553"/>
    </source>
</evidence>
<feature type="region of interest" description="Disordered" evidence="14">
    <location>
        <begin position="251"/>
        <end position="330"/>
    </location>
</feature>
<keyword evidence="3" id="KW-0597">Phosphoprotein</keyword>
<dbReference type="Pfam" id="PF25790">
    <property type="entry name" value="BCD1"/>
    <property type="match status" value="1"/>
</dbReference>
<evidence type="ECO:0000256" key="1">
    <source>
        <dbReference type="ARBA" id="ARBA00022499"/>
    </source>
</evidence>
<evidence type="ECO:0000313" key="16">
    <source>
        <dbReference type="EMBL" id="CCH44128.1"/>
    </source>
</evidence>
<evidence type="ECO:0000256" key="11">
    <source>
        <dbReference type="ARBA" id="ARBA00068630"/>
    </source>
</evidence>
<dbReference type="eggNOG" id="KOG2858">
    <property type="taxonomic scope" value="Eukaryota"/>
</dbReference>
<sequence>MEELKNLCQICYTEDHKYKCPKCGTKTCSLPCVKKHKTQSQCDGVVDNTKYIKRDEFESNEHLVHRDYNFLTNLNRTIDVTKGDVRSQNKKILAHNYRQNNNKRFQKHGYDSNSNQYETITKRQVNIRLLPKGMQRSNMNKSGWDKKKNTYVWTIEWILLDPLNGQELQRKVSYRIAENCKIGDSIHPIIKEELKDQPFYCFLKKLDTPASNPKFIPLQNDSFLADALRDQTVIEFPTILVSTSDKVAGYTVYESESESESDSSDDSDSDSDSSSEGSSSDEDEQDDQPEEVSSKVPLIQEITSEKTNNENSEQKPEERSEDKSEAQDGN</sequence>
<dbReference type="EMBL" id="CAIF01000108">
    <property type="protein sequence ID" value="CCH44128.1"/>
    <property type="molecule type" value="Genomic_DNA"/>
</dbReference>